<reference evidence="1" key="1">
    <citation type="submission" date="2022-05" db="EMBL/GenBank/DDBJ databases">
        <title>Complete sequence of a novel PHA-producing Halomonas strain.</title>
        <authorList>
            <person name="Zheng Z."/>
        </authorList>
    </citation>
    <scope>NUCLEOTIDE SEQUENCE</scope>
    <source>
        <strain evidence="1">ZZQ-149</strain>
    </source>
</reference>
<keyword evidence="2" id="KW-1185">Reference proteome</keyword>
<dbReference type="AlphaFoldDB" id="A0AA46YRZ0"/>
<dbReference type="RefSeq" id="WP_264018572.1">
    <property type="nucleotide sequence ID" value="NZ_CP096973.1"/>
</dbReference>
<name>A0AA46YRZ0_9GAMM</name>
<proteinExistence type="predicted"/>
<organism evidence="1 2">
    <name type="scientific">Halomonas qinghailakensis</name>
    <dbReference type="NCBI Taxonomy" id="2937790"/>
    <lineage>
        <taxon>Bacteria</taxon>
        <taxon>Pseudomonadati</taxon>
        <taxon>Pseudomonadota</taxon>
        <taxon>Gammaproteobacteria</taxon>
        <taxon>Oceanospirillales</taxon>
        <taxon>Halomonadaceae</taxon>
        <taxon>Halomonas</taxon>
    </lineage>
</organism>
<evidence type="ECO:0000313" key="2">
    <source>
        <dbReference type="Proteomes" id="UP001164935"/>
    </source>
</evidence>
<gene>
    <name evidence="1" type="ORF">M0220_02355</name>
</gene>
<dbReference type="EMBL" id="CP096973">
    <property type="protein sequence ID" value="UYO75022.1"/>
    <property type="molecule type" value="Genomic_DNA"/>
</dbReference>
<dbReference type="Proteomes" id="UP001164935">
    <property type="component" value="Chromosome"/>
</dbReference>
<dbReference type="KEGG" id="hqn:M0220_02355"/>
<accession>A0AA46YRZ0</accession>
<sequence>MSDQNVVLTFTGQGLTTMARHSGSGHWTADRHRLQKASYLVCVRNRRRDYEDWAAKDLSHGAAFLIAKVTGVKESPREPDQKPRYIVTFEEYVEIEVPGAWKMCTDGQRFPVAYMSRDKAETVLGIDFNSTDLDWKRLSDIRPQKATPTDAISDIDSSSSARSLTIDEAKRGLSVHLGVSPEQIDINVRY</sequence>
<evidence type="ECO:0000313" key="1">
    <source>
        <dbReference type="EMBL" id="UYO75022.1"/>
    </source>
</evidence>
<protein>
    <submittedName>
        <fullName evidence="1">Uncharacterized protein</fullName>
    </submittedName>
</protein>